<proteinExistence type="inferred from homology"/>
<evidence type="ECO:0000256" key="7">
    <source>
        <dbReference type="ARBA" id="ARBA00023128"/>
    </source>
</evidence>
<dbReference type="GO" id="GO:0045259">
    <property type="term" value="C:proton-transporting ATP synthase complex"/>
    <property type="evidence" value="ECO:0007669"/>
    <property type="project" value="UniProtKB-KW"/>
</dbReference>
<dbReference type="GO" id="GO:0031966">
    <property type="term" value="C:mitochondrial membrane"/>
    <property type="evidence" value="ECO:0007669"/>
    <property type="project" value="UniProtKB-SubCell"/>
</dbReference>
<dbReference type="Pfam" id="PF04718">
    <property type="entry name" value="ATP-synt_G"/>
    <property type="match status" value="1"/>
</dbReference>
<dbReference type="AlphaFoldDB" id="A0AAV5RLA3"/>
<comment type="similarity">
    <text evidence="2">Belongs to the ATPase g subunit family.</text>
</comment>
<sequence length="130" mass="14256">MFMRNYSSQATKLVNAGNSLTKGISSLTKTTIFYSKVAGEIGKYVWQKEGMALPSLAEFQQSFTNAYKSTVDLGLAFSQKPAAGLHYARNLKKDDYIKGGAVLIQLAGIFSIGEMIGRGHIYGYKKHIAH</sequence>
<keyword evidence="4" id="KW-0138">CF(0)</keyword>
<evidence type="ECO:0000313" key="11">
    <source>
        <dbReference type="Proteomes" id="UP001362899"/>
    </source>
</evidence>
<reference evidence="10 11" key="1">
    <citation type="journal article" date="2023" name="Elife">
        <title>Identification of key yeast species and microbe-microbe interactions impacting larval growth of Drosophila in the wild.</title>
        <authorList>
            <person name="Mure A."/>
            <person name="Sugiura Y."/>
            <person name="Maeda R."/>
            <person name="Honda K."/>
            <person name="Sakurai N."/>
            <person name="Takahashi Y."/>
            <person name="Watada M."/>
            <person name="Katoh T."/>
            <person name="Gotoh A."/>
            <person name="Gotoh Y."/>
            <person name="Taniguchi I."/>
            <person name="Nakamura K."/>
            <person name="Hayashi T."/>
            <person name="Katayama T."/>
            <person name="Uemura T."/>
            <person name="Hattori Y."/>
        </authorList>
    </citation>
    <scope>NUCLEOTIDE SEQUENCE [LARGE SCALE GENOMIC DNA]</scope>
    <source>
        <strain evidence="10 11">SB-73</strain>
    </source>
</reference>
<evidence type="ECO:0000256" key="1">
    <source>
        <dbReference type="ARBA" id="ARBA00004325"/>
    </source>
</evidence>
<evidence type="ECO:0000256" key="8">
    <source>
        <dbReference type="ARBA" id="ARBA00023136"/>
    </source>
</evidence>
<keyword evidence="5" id="KW-0375">Hydrogen ion transport</keyword>
<dbReference type="Proteomes" id="UP001362899">
    <property type="component" value="Unassembled WGS sequence"/>
</dbReference>
<evidence type="ECO:0000256" key="9">
    <source>
        <dbReference type="ARBA" id="ARBA00023310"/>
    </source>
</evidence>
<organism evidence="10 11">
    <name type="scientific">Starmerella bacillaris</name>
    <name type="common">Yeast</name>
    <name type="synonym">Candida zemplinina</name>
    <dbReference type="NCBI Taxonomy" id="1247836"/>
    <lineage>
        <taxon>Eukaryota</taxon>
        <taxon>Fungi</taxon>
        <taxon>Dikarya</taxon>
        <taxon>Ascomycota</taxon>
        <taxon>Saccharomycotina</taxon>
        <taxon>Dipodascomycetes</taxon>
        <taxon>Dipodascales</taxon>
        <taxon>Trichomonascaceae</taxon>
        <taxon>Starmerella</taxon>
    </lineage>
</organism>
<dbReference type="GO" id="GO:0015986">
    <property type="term" value="P:proton motive force-driven ATP synthesis"/>
    <property type="evidence" value="ECO:0007669"/>
    <property type="project" value="InterPro"/>
</dbReference>
<dbReference type="InterPro" id="IPR006808">
    <property type="entry name" value="ATP_synth_F0_gsu_mt"/>
</dbReference>
<keyword evidence="3" id="KW-0813">Transport</keyword>
<keyword evidence="8" id="KW-0472">Membrane</keyword>
<gene>
    <name evidence="10" type="ORF">DASB73_024710</name>
</gene>
<comment type="subcellular location">
    <subcellularLocation>
        <location evidence="1">Mitochondrion membrane</location>
    </subcellularLocation>
</comment>
<evidence type="ECO:0000256" key="2">
    <source>
        <dbReference type="ARBA" id="ARBA00005699"/>
    </source>
</evidence>
<keyword evidence="9" id="KW-0066">ATP synthesis</keyword>
<comment type="caution">
    <text evidence="10">The sequence shown here is derived from an EMBL/GenBank/DDBJ whole genome shotgun (WGS) entry which is preliminary data.</text>
</comment>
<dbReference type="EMBL" id="BTGC01000008">
    <property type="protein sequence ID" value="GMM51508.1"/>
    <property type="molecule type" value="Genomic_DNA"/>
</dbReference>
<dbReference type="GO" id="GO:0015078">
    <property type="term" value="F:proton transmembrane transporter activity"/>
    <property type="evidence" value="ECO:0007669"/>
    <property type="project" value="InterPro"/>
</dbReference>
<keyword evidence="11" id="KW-1185">Reference proteome</keyword>
<evidence type="ECO:0000256" key="5">
    <source>
        <dbReference type="ARBA" id="ARBA00022781"/>
    </source>
</evidence>
<keyword evidence="6" id="KW-0406">Ion transport</keyword>
<keyword evidence="7" id="KW-0496">Mitochondrion</keyword>
<evidence type="ECO:0000256" key="6">
    <source>
        <dbReference type="ARBA" id="ARBA00023065"/>
    </source>
</evidence>
<evidence type="ECO:0000313" key="10">
    <source>
        <dbReference type="EMBL" id="GMM51508.1"/>
    </source>
</evidence>
<accession>A0AAV5RLA3</accession>
<protein>
    <submittedName>
        <fullName evidence="10">F1F0 ATP synthase subunit G</fullName>
    </submittedName>
</protein>
<evidence type="ECO:0000256" key="3">
    <source>
        <dbReference type="ARBA" id="ARBA00022448"/>
    </source>
</evidence>
<evidence type="ECO:0000256" key="4">
    <source>
        <dbReference type="ARBA" id="ARBA00022547"/>
    </source>
</evidence>
<name>A0AAV5RLA3_STABA</name>